<dbReference type="AlphaFoldDB" id="A0A2W5TD01"/>
<dbReference type="EMBL" id="QFQP01000011">
    <property type="protein sequence ID" value="PZR12762.1"/>
    <property type="molecule type" value="Genomic_DNA"/>
</dbReference>
<reference evidence="1 2" key="1">
    <citation type="submission" date="2017-08" db="EMBL/GenBank/DDBJ databases">
        <title>Infants hospitalized years apart are colonized by the same room-sourced microbial strains.</title>
        <authorList>
            <person name="Brooks B."/>
            <person name="Olm M.R."/>
            <person name="Firek B.A."/>
            <person name="Baker R."/>
            <person name="Thomas B.C."/>
            <person name="Morowitz M.J."/>
            <person name="Banfield J.F."/>
        </authorList>
    </citation>
    <scope>NUCLEOTIDE SEQUENCE [LARGE SCALE GENOMIC DNA]</scope>
    <source>
        <strain evidence="1">S2_003_000_R2_14</strain>
    </source>
</reference>
<comment type="caution">
    <text evidence="1">The sequence shown here is derived from an EMBL/GenBank/DDBJ whole genome shotgun (WGS) entry which is preliminary data.</text>
</comment>
<organism evidence="1 2">
    <name type="scientific">Archangium gephyra</name>
    <dbReference type="NCBI Taxonomy" id="48"/>
    <lineage>
        <taxon>Bacteria</taxon>
        <taxon>Pseudomonadati</taxon>
        <taxon>Myxococcota</taxon>
        <taxon>Myxococcia</taxon>
        <taxon>Myxococcales</taxon>
        <taxon>Cystobacterineae</taxon>
        <taxon>Archangiaceae</taxon>
        <taxon>Archangium</taxon>
    </lineage>
</organism>
<evidence type="ECO:0000313" key="1">
    <source>
        <dbReference type="EMBL" id="PZR12762.1"/>
    </source>
</evidence>
<dbReference type="Proteomes" id="UP000249061">
    <property type="component" value="Unassembled WGS sequence"/>
</dbReference>
<sequence length="425" mass="45795">MTPRDAFELPYLLTEVTLALAARVHVEKHGAATSRLSEVADRLDTEPFFQRIDALLSRAKIPTLPRPMNASELRTWSQTVGAAVPKTEAVAQLGHGFGLVLQNLRLHELVLPLVDASPDDLDLAMREALLRETRAALVANLGRQAGLPVELRATPAQLVTLLQPANPLARAPAHAQVAVLRDVLSALRREVGRIASALQGGLTRPTISPQDAFLTTLQTGEVGVPYLGLEFTDVALMTSTPALEQYIAKQPHGYRAVGPQLGARIVEIEERLRRNQLPVPPRPNSYATWLTWSDAIAHAIGAVTGPDQPAGASAALGRAIGQAMLTLSSLAGVMRLREVDDANAELVFYQQKFEKALGADAERLTGMSTFTTLPAAVKPHVVSMATLMRMLAGARIAAISTQRAGDELALRRMAELITTMRSLFV</sequence>
<protein>
    <submittedName>
        <fullName evidence="1">Uncharacterized protein</fullName>
    </submittedName>
</protein>
<gene>
    <name evidence="1" type="ORF">DI536_14430</name>
</gene>
<name>A0A2W5TD01_9BACT</name>
<proteinExistence type="predicted"/>
<evidence type="ECO:0000313" key="2">
    <source>
        <dbReference type="Proteomes" id="UP000249061"/>
    </source>
</evidence>
<accession>A0A2W5TD01</accession>